<dbReference type="Gene3D" id="1.10.10.10">
    <property type="entry name" value="Winged helix-like DNA-binding domain superfamily/Winged helix DNA-binding domain"/>
    <property type="match status" value="1"/>
</dbReference>
<evidence type="ECO:0000313" key="6">
    <source>
        <dbReference type="EMBL" id="VAW33325.1"/>
    </source>
</evidence>
<sequence>MRKYNNIPPLRALKAFESSARYLSFTKAADELFVTQAAISHQIKSLEDRIGVKLFKRFNRSLQLTTEGEIYLLTILQSLEQLEKASRQLANRNAKGMLNISLLPSFATKWMAKRIWKFQEKFPDIEVSISAFEWLADFKKENIDIAIRYGKGDWPDAYCELLFEERVFPICNRREYKKLTPNPSPTILLEHRLHHDDFSTEDWDMWFKKAGIVVDKPIKGTRFSHTVMMLESIENSKGFALGRTPLVIDDLKHKLLYAPFNISIPSENAYYFVCQKGTEELPKILEFKKWIMQEADASKQLAESLLAKNINS</sequence>
<dbReference type="EMBL" id="UOEW01000026">
    <property type="protein sequence ID" value="VAW33325.1"/>
    <property type="molecule type" value="Genomic_DNA"/>
</dbReference>
<keyword evidence="3" id="KW-0238">DNA-binding</keyword>
<dbReference type="InterPro" id="IPR058163">
    <property type="entry name" value="LysR-type_TF_proteobact-type"/>
</dbReference>
<dbReference type="Pfam" id="PF03466">
    <property type="entry name" value="LysR_substrate"/>
    <property type="match status" value="1"/>
</dbReference>
<dbReference type="InterPro" id="IPR036388">
    <property type="entry name" value="WH-like_DNA-bd_sf"/>
</dbReference>
<keyword evidence="2" id="KW-0805">Transcription regulation</keyword>
<dbReference type="PRINTS" id="PR00039">
    <property type="entry name" value="HTHLYSR"/>
</dbReference>
<dbReference type="CDD" id="cd08432">
    <property type="entry name" value="PBP2_GcdR_TrpI_HvrB_AmpR_like"/>
    <property type="match status" value="1"/>
</dbReference>
<dbReference type="GO" id="GO:0003700">
    <property type="term" value="F:DNA-binding transcription factor activity"/>
    <property type="evidence" value="ECO:0007669"/>
    <property type="project" value="InterPro"/>
</dbReference>
<protein>
    <submittedName>
        <fullName evidence="6">Glycine cleavage system transcriptional activator GcvA</fullName>
    </submittedName>
</protein>
<feature type="domain" description="HTH lysR-type" evidence="5">
    <location>
        <begin position="8"/>
        <end position="65"/>
    </location>
</feature>
<proteinExistence type="inferred from homology"/>
<evidence type="ECO:0000256" key="2">
    <source>
        <dbReference type="ARBA" id="ARBA00023015"/>
    </source>
</evidence>
<evidence type="ECO:0000256" key="4">
    <source>
        <dbReference type="ARBA" id="ARBA00023163"/>
    </source>
</evidence>
<dbReference type="InterPro" id="IPR036390">
    <property type="entry name" value="WH_DNA-bd_sf"/>
</dbReference>
<reference evidence="6" key="1">
    <citation type="submission" date="2018-06" db="EMBL/GenBank/DDBJ databases">
        <authorList>
            <person name="Zhirakovskaya E."/>
        </authorList>
    </citation>
    <scope>NUCLEOTIDE SEQUENCE</scope>
</reference>
<dbReference type="PANTHER" id="PTHR30537:SF26">
    <property type="entry name" value="GLYCINE CLEAVAGE SYSTEM TRANSCRIPTIONAL ACTIVATOR"/>
    <property type="match status" value="1"/>
</dbReference>
<keyword evidence="4" id="KW-0804">Transcription</keyword>
<dbReference type="InterPro" id="IPR005119">
    <property type="entry name" value="LysR_subst-bd"/>
</dbReference>
<gene>
    <name evidence="6" type="ORF">MNBD_GAMMA01-1035</name>
</gene>
<dbReference type="NCBIfam" id="NF008352">
    <property type="entry name" value="PRK11139.1"/>
    <property type="match status" value="1"/>
</dbReference>
<name>A0A3B0UQG1_9ZZZZ</name>
<dbReference type="PANTHER" id="PTHR30537">
    <property type="entry name" value="HTH-TYPE TRANSCRIPTIONAL REGULATOR"/>
    <property type="match status" value="1"/>
</dbReference>
<dbReference type="SUPFAM" id="SSF46785">
    <property type="entry name" value="Winged helix' DNA-binding domain"/>
    <property type="match status" value="1"/>
</dbReference>
<comment type="similarity">
    <text evidence="1">Belongs to the LysR transcriptional regulatory family.</text>
</comment>
<dbReference type="SUPFAM" id="SSF53850">
    <property type="entry name" value="Periplasmic binding protein-like II"/>
    <property type="match status" value="1"/>
</dbReference>
<dbReference type="PROSITE" id="PS50931">
    <property type="entry name" value="HTH_LYSR"/>
    <property type="match status" value="1"/>
</dbReference>
<evidence type="ECO:0000256" key="1">
    <source>
        <dbReference type="ARBA" id="ARBA00009437"/>
    </source>
</evidence>
<dbReference type="FunFam" id="1.10.10.10:FF:000038">
    <property type="entry name" value="Glycine cleavage system transcriptional activator"/>
    <property type="match status" value="1"/>
</dbReference>
<dbReference type="GO" id="GO:0043565">
    <property type="term" value="F:sequence-specific DNA binding"/>
    <property type="evidence" value="ECO:0007669"/>
    <property type="project" value="TreeGrafter"/>
</dbReference>
<dbReference type="Gene3D" id="3.40.190.10">
    <property type="entry name" value="Periplasmic binding protein-like II"/>
    <property type="match status" value="2"/>
</dbReference>
<evidence type="ECO:0000259" key="5">
    <source>
        <dbReference type="PROSITE" id="PS50931"/>
    </source>
</evidence>
<dbReference type="GO" id="GO:0006351">
    <property type="term" value="P:DNA-templated transcription"/>
    <property type="evidence" value="ECO:0007669"/>
    <property type="project" value="TreeGrafter"/>
</dbReference>
<evidence type="ECO:0000256" key="3">
    <source>
        <dbReference type="ARBA" id="ARBA00023125"/>
    </source>
</evidence>
<dbReference type="Pfam" id="PF00126">
    <property type="entry name" value="HTH_1"/>
    <property type="match status" value="1"/>
</dbReference>
<accession>A0A3B0UQG1</accession>
<organism evidence="6">
    <name type="scientific">hydrothermal vent metagenome</name>
    <dbReference type="NCBI Taxonomy" id="652676"/>
    <lineage>
        <taxon>unclassified sequences</taxon>
        <taxon>metagenomes</taxon>
        <taxon>ecological metagenomes</taxon>
    </lineage>
</organism>
<dbReference type="InterPro" id="IPR000847">
    <property type="entry name" value="LysR_HTH_N"/>
</dbReference>
<dbReference type="AlphaFoldDB" id="A0A3B0UQG1"/>